<name>A0A844AH90_RHIFR</name>
<protein>
    <submittedName>
        <fullName evidence="2">Uncharacterized protein</fullName>
    </submittedName>
</protein>
<keyword evidence="1" id="KW-1133">Transmembrane helix</keyword>
<keyword evidence="1" id="KW-0812">Transmembrane</keyword>
<evidence type="ECO:0000256" key="1">
    <source>
        <dbReference type="SAM" id="Phobius"/>
    </source>
</evidence>
<sequence>MFKLKSKRSGLSVTAATVGRTAAAGYGLSMGHDLWKATKKGKDGLSIILVVLGSLVLPVLGGRELVRGHDRGFAGTLFKTFLGSLFLAAAGFALAWFVFFILIGLLASQPNGLPAPWQAVLWLAASVTAVMWCVGLLWGAIERPARLKSIGIQRANEQFLENRGFRTTDGDDITHFDPDGQPLRFIEAHSDRIVFMAVGKRGKRGFINLDAEGRMTSYSGVM</sequence>
<comment type="caution">
    <text evidence="2">The sequence shown here is derived from an EMBL/GenBank/DDBJ whole genome shotgun (WGS) entry which is preliminary data.</text>
</comment>
<organism evidence="2 3">
    <name type="scientific">Rhizobium fredii</name>
    <name type="common">Sinorhizobium fredii</name>
    <dbReference type="NCBI Taxonomy" id="380"/>
    <lineage>
        <taxon>Bacteria</taxon>
        <taxon>Pseudomonadati</taxon>
        <taxon>Pseudomonadota</taxon>
        <taxon>Alphaproteobacteria</taxon>
        <taxon>Hyphomicrobiales</taxon>
        <taxon>Rhizobiaceae</taxon>
        <taxon>Sinorhizobium/Ensifer group</taxon>
        <taxon>Sinorhizobium</taxon>
    </lineage>
</organism>
<dbReference type="Proteomes" id="UP000466694">
    <property type="component" value="Unassembled WGS sequence"/>
</dbReference>
<reference evidence="2 3" key="1">
    <citation type="journal article" date="2013" name="Genome Biol.">
        <title>Comparative genomics of the core and accessory genomes of 48 Sinorhizobium strains comprising five genospecies.</title>
        <authorList>
            <person name="Sugawara M."/>
            <person name="Epstein B."/>
            <person name="Badgley B.D."/>
            <person name="Unno T."/>
            <person name="Xu L."/>
            <person name="Reese J."/>
            <person name="Gyaneshwar P."/>
            <person name="Denny R."/>
            <person name="Mudge J."/>
            <person name="Bharti A.K."/>
            <person name="Farmer A.D."/>
            <person name="May G.D."/>
            <person name="Woodward J.E."/>
            <person name="Medigue C."/>
            <person name="Vallenet D."/>
            <person name="Lajus A."/>
            <person name="Rouy Z."/>
            <person name="Martinez-Vaz B."/>
            <person name="Tiffin P."/>
            <person name="Young N.D."/>
            <person name="Sadowsky M.J."/>
        </authorList>
    </citation>
    <scope>NUCLEOTIDE SEQUENCE [LARGE SCALE GENOMIC DNA]</scope>
    <source>
        <strain evidence="2 3">USDA205</strain>
    </source>
</reference>
<accession>A0A844AH90</accession>
<proteinExistence type="predicted"/>
<dbReference type="AlphaFoldDB" id="A0A844AH90"/>
<dbReference type="RefSeq" id="WP_060563520.1">
    <property type="nucleotide sequence ID" value="NZ_BJNI01000015.1"/>
</dbReference>
<feature type="transmembrane region" description="Helical" evidence="1">
    <location>
        <begin position="78"/>
        <end position="107"/>
    </location>
</feature>
<feature type="transmembrane region" description="Helical" evidence="1">
    <location>
        <begin position="47"/>
        <end position="66"/>
    </location>
</feature>
<gene>
    <name evidence="2" type="ORF">GHK48_26930</name>
</gene>
<feature type="transmembrane region" description="Helical" evidence="1">
    <location>
        <begin position="119"/>
        <end position="141"/>
    </location>
</feature>
<dbReference type="EMBL" id="WISZ01000197">
    <property type="protein sequence ID" value="MQX11781.1"/>
    <property type="molecule type" value="Genomic_DNA"/>
</dbReference>
<keyword evidence="1" id="KW-0472">Membrane</keyword>
<evidence type="ECO:0000313" key="2">
    <source>
        <dbReference type="EMBL" id="MQX11781.1"/>
    </source>
</evidence>
<evidence type="ECO:0000313" key="3">
    <source>
        <dbReference type="Proteomes" id="UP000466694"/>
    </source>
</evidence>